<dbReference type="GO" id="GO:0030246">
    <property type="term" value="F:carbohydrate binding"/>
    <property type="evidence" value="ECO:0007669"/>
    <property type="project" value="UniProtKB-KW"/>
</dbReference>
<reference evidence="11 12" key="1">
    <citation type="submission" date="2018-11" db="EMBL/GenBank/DDBJ databases">
        <title>Genome sequence of Saitozyma podzolica DSM 27192.</title>
        <authorList>
            <person name="Aliyu H."/>
            <person name="Gorte O."/>
            <person name="Ochsenreither K."/>
        </authorList>
    </citation>
    <scope>NUCLEOTIDE SEQUENCE [LARGE SCALE GENOMIC DNA]</scope>
    <source>
        <strain evidence="11 12">DSM 27192</strain>
    </source>
</reference>
<organism evidence="11 12">
    <name type="scientific">Saitozyma podzolica</name>
    <dbReference type="NCBI Taxonomy" id="1890683"/>
    <lineage>
        <taxon>Eukaryota</taxon>
        <taxon>Fungi</taxon>
        <taxon>Dikarya</taxon>
        <taxon>Basidiomycota</taxon>
        <taxon>Agaricomycotina</taxon>
        <taxon>Tremellomycetes</taxon>
        <taxon>Tremellales</taxon>
        <taxon>Trimorphomycetaceae</taxon>
        <taxon>Saitozyma</taxon>
    </lineage>
</organism>
<dbReference type="GO" id="GO:0030968">
    <property type="term" value="P:endoplasmic reticulum unfolded protein response"/>
    <property type="evidence" value="ECO:0007669"/>
    <property type="project" value="InterPro"/>
</dbReference>
<dbReference type="GO" id="GO:0005788">
    <property type="term" value="C:endoplasmic reticulum lumen"/>
    <property type="evidence" value="ECO:0007669"/>
    <property type="project" value="TreeGrafter"/>
</dbReference>
<dbReference type="EMBL" id="RSCD01000006">
    <property type="protein sequence ID" value="RSH92269.1"/>
    <property type="molecule type" value="Genomic_DNA"/>
</dbReference>
<evidence type="ECO:0000313" key="11">
    <source>
        <dbReference type="EMBL" id="RSH92269.1"/>
    </source>
</evidence>
<dbReference type="InterPro" id="IPR012913">
    <property type="entry name" value="OS9-like_dom"/>
</dbReference>
<sequence length="504" mass="55572">MRNLAIYLSALSVLSPPTSALRHGASQLRDVLAFPKYEVQFLNDLPLAESDARRCRSLGIEREEEWMGLRAPFVDGRRLGDGNEQIPSEHRLELLPMSLTPPGTDWDPQPYLCLMPSENSTAAQTSQAEREDREEEEPDPAQSWSALSHLDGKCLYSKQGWFTYAYCHDSHIRQFREARHAHPHPASGYTPEEDPNFDAYTLGQAHAHPKKAKSLPGHSLQGGKPGKPTTSVDRARADEHSVSPGMGASSRYLVQRWSDGTRCDKTGRPREIEVQVHCSMTTNDMIYMVKEMAICQYVIIIHSPHLCSLPGFKADLKLDVEPAPIRCRQVLRDDDFERWANGDEQGHGGWAPRMEVPLRTVGHGSGSGDERASLRELLAKAMGSIGDKAEVRQGDEPSGERVAGGHGQGDDDDGHVPLDGEEIVFISLEDLAEGDGQVVIDADFLAGGEGLRDRLGAADRQMIIGLVKEYLERKSGGDRPDATNDDEGEGGSDGKADKRKRDEL</sequence>
<evidence type="ECO:0000256" key="3">
    <source>
        <dbReference type="ARBA" id="ARBA00018727"/>
    </source>
</evidence>
<evidence type="ECO:0000259" key="10">
    <source>
        <dbReference type="PROSITE" id="PS51914"/>
    </source>
</evidence>
<proteinExistence type="inferred from homology"/>
<evidence type="ECO:0000256" key="6">
    <source>
        <dbReference type="ARBA" id="ARBA00022824"/>
    </source>
</evidence>
<evidence type="ECO:0000256" key="1">
    <source>
        <dbReference type="ARBA" id="ARBA00004367"/>
    </source>
</evidence>
<dbReference type="Pfam" id="PF07915">
    <property type="entry name" value="PRKCSH"/>
    <property type="match status" value="1"/>
</dbReference>
<name>A0A427YMK2_9TREE</name>
<dbReference type="PROSITE" id="PS51914">
    <property type="entry name" value="MRH"/>
    <property type="match status" value="1"/>
</dbReference>
<feature type="region of interest" description="Disordered" evidence="8">
    <location>
        <begin position="470"/>
        <end position="504"/>
    </location>
</feature>
<feature type="chain" id="PRO_5019445849" description="Protein OS-9 homolog" evidence="9">
    <location>
        <begin position="21"/>
        <end position="504"/>
    </location>
</feature>
<dbReference type="SUPFAM" id="SSF50911">
    <property type="entry name" value="Mannose 6-phosphate receptor domain"/>
    <property type="match status" value="1"/>
</dbReference>
<comment type="caution">
    <text evidence="11">The sequence shown here is derived from an EMBL/GenBank/DDBJ whole genome shotgun (WGS) entry which is preliminary data.</text>
</comment>
<protein>
    <recommendedName>
        <fullName evidence="3">Protein OS-9 homolog</fullName>
    </recommendedName>
</protein>
<dbReference type="InterPro" id="IPR044865">
    <property type="entry name" value="MRH_dom"/>
</dbReference>
<feature type="compositionally biased region" description="Basic and acidic residues" evidence="8">
    <location>
        <begin position="470"/>
        <end position="482"/>
    </location>
</feature>
<evidence type="ECO:0000256" key="5">
    <source>
        <dbReference type="ARBA" id="ARBA00022734"/>
    </source>
</evidence>
<dbReference type="STRING" id="1890683.A0A427YMK2"/>
<comment type="similarity">
    <text evidence="2">Belongs to the OS-9 family.</text>
</comment>
<dbReference type="Gene3D" id="2.70.130.10">
    <property type="entry name" value="Mannose-6-phosphate receptor binding domain"/>
    <property type="match status" value="1"/>
</dbReference>
<dbReference type="InterPro" id="IPR009011">
    <property type="entry name" value="Man6P_isomerase_rcpt-bd_dom_sf"/>
</dbReference>
<gene>
    <name evidence="11" type="primary">YOS9</name>
    <name evidence="11" type="ORF">EHS25_008684</name>
</gene>
<feature type="compositionally biased region" description="Basic and acidic residues" evidence="8">
    <location>
        <begin position="387"/>
        <end position="399"/>
    </location>
</feature>
<dbReference type="GO" id="GO:0005789">
    <property type="term" value="C:endoplasmic reticulum membrane"/>
    <property type="evidence" value="ECO:0007669"/>
    <property type="project" value="UniProtKB-SubCell"/>
</dbReference>
<keyword evidence="6" id="KW-0256">Endoplasmic reticulum</keyword>
<accession>A0A427YMK2</accession>
<feature type="signal peptide" evidence="9">
    <location>
        <begin position="1"/>
        <end position="20"/>
    </location>
</feature>
<evidence type="ECO:0000256" key="2">
    <source>
        <dbReference type="ARBA" id="ARBA00009918"/>
    </source>
</evidence>
<evidence type="ECO:0000256" key="9">
    <source>
        <dbReference type="SAM" id="SignalP"/>
    </source>
</evidence>
<evidence type="ECO:0000313" key="12">
    <source>
        <dbReference type="Proteomes" id="UP000279259"/>
    </source>
</evidence>
<dbReference type="InterPro" id="IPR045149">
    <property type="entry name" value="OS-9-like"/>
</dbReference>
<dbReference type="OrthoDB" id="448954at2759"/>
<evidence type="ECO:0000256" key="4">
    <source>
        <dbReference type="ARBA" id="ARBA00022729"/>
    </source>
</evidence>
<feature type="region of interest" description="Disordered" evidence="8">
    <location>
        <begin position="386"/>
        <end position="418"/>
    </location>
</feature>
<feature type="domain" description="MRH" evidence="10">
    <location>
        <begin position="152"/>
        <end position="309"/>
    </location>
</feature>
<evidence type="ECO:0000256" key="7">
    <source>
        <dbReference type="ARBA" id="ARBA00023157"/>
    </source>
</evidence>
<dbReference type="GO" id="GO:0030970">
    <property type="term" value="P:retrograde protein transport, ER to cytosol"/>
    <property type="evidence" value="ECO:0007669"/>
    <property type="project" value="TreeGrafter"/>
</dbReference>
<feature type="region of interest" description="Disordered" evidence="8">
    <location>
        <begin position="119"/>
        <end position="145"/>
    </location>
</feature>
<dbReference type="Proteomes" id="UP000279259">
    <property type="component" value="Unassembled WGS sequence"/>
</dbReference>
<dbReference type="PANTHER" id="PTHR15414">
    <property type="entry name" value="OS-9-RELATED"/>
    <property type="match status" value="1"/>
</dbReference>
<feature type="compositionally biased region" description="Basic and acidic residues" evidence="8">
    <location>
        <begin position="492"/>
        <end position="504"/>
    </location>
</feature>
<dbReference type="AlphaFoldDB" id="A0A427YMK2"/>
<evidence type="ECO:0000256" key="8">
    <source>
        <dbReference type="SAM" id="MobiDB-lite"/>
    </source>
</evidence>
<keyword evidence="4 9" id="KW-0732">Signal</keyword>
<comment type="subcellular location">
    <subcellularLocation>
        <location evidence="1">Endoplasmic reticulum membrane</location>
        <topology evidence="1">Peripheral membrane protein</topology>
        <orientation evidence="1">Lumenal side</orientation>
    </subcellularLocation>
</comment>
<keyword evidence="12" id="KW-1185">Reference proteome</keyword>
<dbReference type="PANTHER" id="PTHR15414:SF0">
    <property type="entry name" value="ENDOPLASMIC RETICULUM LECTIN 1"/>
    <property type="match status" value="1"/>
</dbReference>
<feature type="region of interest" description="Disordered" evidence="8">
    <location>
        <begin position="205"/>
        <end position="245"/>
    </location>
</feature>
<keyword evidence="5" id="KW-0430">Lectin</keyword>
<keyword evidence="7" id="KW-1015">Disulfide bond</keyword>
<dbReference type="FunFam" id="2.70.130.10:FF:000041">
    <property type="entry name" value="Protein OS-9 homolog"/>
    <property type="match status" value="1"/>
</dbReference>